<feature type="chain" id="PRO_5039254226" evidence="2">
    <location>
        <begin position="24"/>
        <end position="387"/>
    </location>
</feature>
<dbReference type="AlphaFoldDB" id="A0A3G9IK89"/>
<evidence type="ECO:0000313" key="4">
    <source>
        <dbReference type="Proteomes" id="UP000271573"/>
    </source>
</evidence>
<protein>
    <submittedName>
        <fullName evidence="3">ABC transporter substrate-binding protein</fullName>
    </submittedName>
</protein>
<dbReference type="GO" id="GO:0015888">
    <property type="term" value="P:thiamine transport"/>
    <property type="evidence" value="ECO:0007669"/>
    <property type="project" value="TreeGrafter"/>
</dbReference>
<dbReference type="Proteomes" id="UP000271573">
    <property type="component" value="Chromosome"/>
</dbReference>
<dbReference type="GO" id="GO:0030288">
    <property type="term" value="C:outer membrane-bounded periplasmic space"/>
    <property type="evidence" value="ECO:0007669"/>
    <property type="project" value="TreeGrafter"/>
</dbReference>
<evidence type="ECO:0000256" key="1">
    <source>
        <dbReference type="ARBA" id="ARBA00022729"/>
    </source>
</evidence>
<dbReference type="GO" id="GO:0030975">
    <property type="term" value="F:thiamine binding"/>
    <property type="evidence" value="ECO:0007669"/>
    <property type="project" value="TreeGrafter"/>
</dbReference>
<dbReference type="KEGG" id="nbe:Back2_07720"/>
<dbReference type="PROSITE" id="PS51257">
    <property type="entry name" value="PROKAR_LIPOPROTEIN"/>
    <property type="match status" value="1"/>
</dbReference>
<reference evidence="3 4" key="1">
    <citation type="submission" date="2018-11" db="EMBL/GenBank/DDBJ databases">
        <title>Complete genome sequence of Nocardioides baekrokdamisoli strain KCTC 39748.</title>
        <authorList>
            <person name="Kang S.W."/>
            <person name="Lee K.C."/>
            <person name="Kim K.K."/>
            <person name="Kim J.S."/>
            <person name="Kim D.S."/>
            <person name="Ko S.H."/>
            <person name="Yang S.H."/>
            <person name="Shin Y.K."/>
            <person name="Lee J.S."/>
        </authorList>
    </citation>
    <scope>NUCLEOTIDE SEQUENCE [LARGE SCALE GENOMIC DNA]</scope>
    <source>
        <strain evidence="3 4">KCTC 39748</strain>
    </source>
</reference>
<dbReference type="Gene3D" id="3.40.190.10">
    <property type="entry name" value="Periplasmic binding protein-like II"/>
    <property type="match status" value="2"/>
</dbReference>
<keyword evidence="1 2" id="KW-0732">Signal</keyword>
<evidence type="ECO:0000256" key="2">
    <source>
        <dbReference type="SAM" id="SignalP"/>
    </source>
</evidence>
<accession>A0A3G9IK89</accession>
<evidence type="ECO:0000313" key="3">
    <source>
        <dbReference type="EMBL" id="BBH16485.1"/>
    </source>
</evidence>
<keyword evidence="4" id="KW-1185">Reference proteome</keyword>
<sequence>MRVINVRRIGVAALGGTLAVSLAACGSTNNSSSNSSSAANGGAWASATSATAGGGMDALIAAAKKEGSLNVITLPRNWANYGELMDNFTKKYGIKINDSNPDGSSADEITAIKTLKGQDRAPDVVDVGMPFAYSGTKEGDFAPYQVATWNDIPAAAKDPNGNWFNDYGGVMSIGCDAKRVSVCPTSFKQLDNPMYKGMVALKDDPSQANAALMGVAAVALAKGGTLDNIQPGIDYFGKLKKDGIFKPIKATESTVETGATPILLFWDYLNASYGKDTAAKGVQWKVAVPSDSPVLAGYYAQAINANAPHPAAARLWEEYLFSVEGQNGFLKGGAHPVQQAAMTAAGTIDKTLLAALPVVTGTPVLPNEAQNTTIGNQVSAGWAKALG</sequence>
<dbReference type="GO" id="GO:0030976">
    <property type="term" value="F:thiamine pyrophosphate binding"/>
    <property type="evidence" value="ECO:0007669"/>
    <property type="project" value="TreeGrafter"/>
</dbReference>
<dbReference type="Pfam" id="PF13343">
    <property type="entry name" value="SBP_bac_6"/>
    <property type="match status" value="1"/>
</dbReference>
<dbReference type="PANTHER" id="PTHR30006">
    <property type="entry name" value="THIAMINE-BINDING PERIPLASMIC PROTEIN-RELATED"/>
    <property type="match status" value="1"/>
</dbReference>
<dbReference type="SUPFAM" id="SSF53850">
    <property type="entry name" value="Periplasmic binding protein-like II"/>
    <property type="match status" value="1"/>
</dbReference>
<organism evidence="3 4">
    <name type="scientific">Nocardioides baekrokdamisoli</name>
    <dbReference type="NCBI Taxonomy" id="1804624"/>
    <lineage>
        <taxon>Bacteria</taxon>
        <taxon>Bacillati</taxon>
        <taxon>Actinomycetota</taxon>
        <taxon>Actinomycetes</taxon>
        <taxon>Propionibacteriales</taxon>
        <taxon>Nocardioidaceae</taxon>
        <taxon>Nocardioides</taxon>
    </lineage>
</organism>
<name>A0A3G9IK89_9ACTN</name>
<feature type="signal peptide" evidence="2">
    <location>
        <begin position="1"/>
        <end position="23"/>
    </location>
</feature>
<gene>
    <name evidence="3" type="ORF">Back2_07720</name>
</gene>
<dbReference type="PANTHER" id="PTHR30006:SF2">
    <property type="entry name" value="ABC TRANSPORTER SUBSTRATE-BINDING PROTEIN"/>
    <property type="match status" value="1"/>
</dbReference>
<dbReference type="EMBL" id="AP019307">
    <property type="protein sequence ID" value="BBH16485.1"/>
    <property type="molecule type" value="Genomic_DNA"/>
</dbReference>
<proteinExistence type="predicted"/>
<dbReference type="RefSeq" id="WP_197715242.1">
    <property type="nucleotide sequence ID" value="NZ_AP019307.1"/>
</dbReference>